<name>A0A3P3ZLL9_9ZZZZ</name>
<dbReference type="EMBL" id="UOYP01000049">
    <property type="protein sequence ID" value="VAY86798.1"/>
    <property type="molecule type" value="Genomic_DNA"/>
</dbReference>
<evidence type="ECO:0000313" key="1">
    <source>
        <dbReference type="EMBL" id="VAY86798.1"/>
    </source>
</evidence>
<reference evidence="1" key="1">
    <citation type="submission" date="2018-10" db="EMBL/GenBank/DDBJ databases">
        <authorList>
            <person name="Plewniak F."/>
        </authorList>
    </citation>
    <scope>NUCLEOTIDE SEQUENCE</scope>
</reference>
<gene>
    <name evidence="1" type="ORF">CARN8_1420003</name>
</gene>
<dbReference type="AlphaFoldDB" id="A0A3P3ZLL9"/>
<organism evidence="1">
    <name type="scientific">mine drainage metagenome</name>
    <dbReference type="NCBI Taxonomy" id="410659"/>
    <lineage>
        <taxon>unclassified sequences</taxon>
        <taxon>metagenomes</taxon>
        <taxon>ecological metagenomes</taxon>
    </lineage>
</organism>
<proteinExistence type="predicted"/>
<protein>
    <submittedName>
        <fullName evidence="1">Uncharacterized protein</fullName>
    </submittedName>
</protein>
<accession>A0A3P3ZLL9</accession>
<sequence length="28" mass="3496">MGIPDYYNIYALFHIKAKHNQHHFFRSF</sequence>